<dbReference type="AlphaFoldDB" id="A0A813WPJ8"/>
<keyword evidence="2" id="KW-1185">Reference proteome</keyword>
<comment type="caution">
    <text evidence="1">The sequence shown here is derived from an EMBL/GenBank/DDBJ whole genome shotgun (WGS) entry which is preliminary data.</text>
</comment>
<evidence type="ECO:0000313" key="2">
    <source>
        <dbReference type="Proteomes" id="UP000663879"/>
    </source>
</evidence>
<proteinExistence type="predicted"/>
<sequence length="132" mass="15314">MTIRYRVCSSKICRPSVDNEPCFIRYKILSCSLKKIFKLFLTATHLADIKNLDDQTDKRFGILSPIKNIIKYEIKNRDAGPINIQTFLIVNRATIQEENPILQNFEIPSIEQIQNLKANFKKEIGKNNCIKL</sequence>
<protein>
    <submittedName>
        <fullName evidence="1">Uncharacterized protein</fullName>
    </submittedName>
</protein>
<gene>
    <name evidence="1" type="ORF">OXX778_LOCUS9405</name>
</gene>
<accession>A0A813WPJ8</accession>
<reference evidence="1" key="1">
    <citation type="submission" date="2021-02" db="EMBL/GenBank/DDBJ databases">
        <authorList>
            <person name="Nowell W R."/>
        </authorList>
    </citation>
    <scope>NUCLEOTIDE SEQUENCE</scope>
    <source>
        <strain evidence="1">Ploen Becks lab</strain>
    </source>
</reference>
<evidence type="ECO:0000313" key="1">
    <source>
        <dbReference type="EMBL" id="CAF0860330.1"/>
    </source>
</evidence>
<dbReference type="Proteomes" id="UP000663879">
    <property type="component" value="Unassembled WGS sequence"/>
</dbReference>
<name>A0A813WPJ8_9BILA</name>
<dbReference type="EMBL" id="CAJNOC010001386">
    <property type="protein sequence ID" value="CAF0860330.1"/>
    <property type="molecule type" value="Genomic_DNA"/>
</dbReference>
<organism evidence="1 2">
    <name type="scientific">Brachionus calyciflorus</name>
    <dbReference type="NCBI Taxonomy" id="104777"/>
    <lineage>
        <taxon>Eukaryota</taxon>
        <taxon>Metazoa</taxon>
        <taxon>Spiralia</taxon>
        <taxon>Gnathifera</taxon>
        <taxon>Rotifera</taxon>
        <taxon>Eurotatoria</taxon>
        <taxon>Monogononta</taxon>
        <taxon>Pseudotrocha</taxon>
        <taxon>Ploima</taxon>
        <taxon>Brachionidae</taxon>
        <taxon>Brachionus</taxon>
    </lineage>
</organism>
<dbReference type="OrthoDB" id="115980at2759"/>